<dbReference type="InterPro" id="IPR014710">
    <property type="entry name" value="RmlC-like_jellyroll"/>
</dbReference>
<evidence type="ECO:0000259" key="2">
    <source>
        <dbReference type="Pfam" id="PF07883"/>
    </source>
</evidence>
<dbReference type="Proteomes" id="UP001597326">
    <property type="component" value="Unassembled WGS sequence"/>
</dbReference>
<dbReference type="InterPro" id="IPR013096">
    <property type="entry name" value="Cupin_2"/>
</dbReference>
<dbReference type="RefSeq" id="WP_343873245.1">
    <property type="nucleotide sequence ID" value="NZ_BAAAIX010000015.1"/>
</dbReference>
<sequence>MVNDIGPKPTAFDIEEATTGNDDYRQVAWSGKYLQVTLMSIKPGESIGLEQHPETDQFLRIESGTGVAVMGPAEDQLDFEQEVGDDWVVLVPAGMWHDVRNTGEEDLKLYAIYAPVHHAAGIVQATAADAERDEEEGRDEPPSWSVQPAPEAEDQTA</sequence>
<proteinExistence type="predicted"/>
<feature type="domain" description="Cupin type-2" evidence="2">
    <location>
        <begin position="38"/>
        <end position="113"/>
    </location>
</feature>
<evidence type="ECO:0000256" key="1">
    <source>
        <dbReference type="SAM" id="MobiDB-lite"/>
    </source>
</evidence>
<protein>
    <submittedName>
        <fullName evidence="3">Cupin domain-containing protein</fullName>
    </submittedName>
</protein>
<dbReference type="CDD" id="cd02223">
    <property type="entry name" value="cupin_Bh2720-like"/>
    <property type="match status" value="1"/>
</dbReference>
<dbReference type="PANTHER" id="PTHR43346:SF1">
    <property type="entry name" value="QUERCETIN 2,3-DIOXYGENASE-RELATED"/>
    <property type="match status" value="1"/>
</dbReference>
<dbReference type="Gene3D" id="2.60.120.10">
    <property type="entry name" value="Jelly Rolls"/>
    <property type="match status" value="1"/>
</dbReference>
<dbReference type="PANTHER" id="PTHR43346">
    <property type="entry name" value="LIGAND BINDING DOMAIN PROTEIN, PUTATIVE (AFU_ORTHOLOGUE AFUA_6G14370)-RELATED"/>
    <property type="match status" value="1"/>
</dbReference>
<name>A0ABW4RV70_9ACTN</name>
<comment type="caution">
    <text evidence="3">The sequence shown here is derived from an EMBL/GenBank/DDBJ whole genome shotgun (WGS) entry which is preliminary data.</text>
</comment>
<feature type="region of interest" description="Disordered" evidence="1">
    <location>
        <begin position="126"/>
        <end position="157"/>
    </location>
</feature>
<reference evidence="4" key="1">
    <citation type="journal article" date="2019" name="Int. J. Syst. Evol. Microbiol.">
        <title>The Global Catalogue of Microorganisms (GCM) 10K type strain sequencing project: providing services to taxonomists for standard genome sequencing and annotation.</title>
        <authorList>
            <consortium name="The Broad Institute Genomics Platform"/>
            <consortium name="The Broad Institute Genome Sequencing Center for Infectious Disease"/>
            <person name="Wu L."/>
            <person name="Ma J."/>
        </authorList>
    </citation>
    <scope>NUCLEOTIDE SEQUENCE [LARGE SCALE GENOMIC DNA]</scope>
    <source>
        <strain evidence="4">CAIM 431</strain>
    </source>
</reference>
<dbReference type="InterPro" id="IPR011051">
    <property type="entry name" value="RmlC_Cupin_sf"/>
</dbReference>
<dbReference type="Pfam" id="PF07883">
    <property type="entry name" value="Cupin_2"/>
    <property type="match status" value="1"/>
</dbReference>
<dbReference type="EMBL" id="JBHUFZ010000018">
    <property type="protein sequence ID" value="MFD1890232.1"/>
    <property type="molecule type" value="Genomic_DNA"/>
</dbReference>
<keyword evidence="4" id="KW-1185">Reference proteome</keyword>
<accession>A0ABW4RV70</accession>
<dbReference type="InterPro" id="IPR052538">
    <property type="entry name" value="Flavonoid_dioxygenase-like"/>
</dbReference>
<dbReference type="SUPFAM" id="SSF51182">
    <property type="entry name" value="RmlC-like cupins"/>
    <property type="match status" value="1"/>
</dbReference>
<gene>
    <name evidence="3" type="ORF">ACFSCS_08555</name>
</gene>
<evidence type="ECO:0000313" key="3">
    <source>
        <dbReference type="EMBL" id="MFD1890232.1"/>
    </source>
</evidence>
<evidence type="ECO:0000313" key="4">
    <source>
        <dbReference type="Proteomes" id="UP001597326"/>
    </source>
</evidence>
<organism evidence="3 4">
    <name type="scientific">Luteococcus peritonei</name>
    <dbReference type="NCBI Taxonomy" id="88874"/>
    <lineage>
        <taxon>Bacteria</taxon>
        <taxon>Bacillati</taxon>
        <taxon>Actinomycetota</taxon>
        <taxon>Actinomycetes</taxon>
        <taxon>Propionibacteriales</taxon>
        <taxon>Propionibacteriaceae</taxon>
        <taxon>Luteococcus</taxon>
    </lineage>
</organism>